<dbReference type="AlphaFoldDB" id="A0A8T0HMF1"/>
<evidence type="ECO:0000313" key="1">
    <source>
        <dbReference type="EMBL" id="KAG0571972.1"/>
    </source>
</evidence>
<sequence length="81" mass="9198">MQRCFTATKRTPFAPLEKFCNVHAPLPWIHGKCVPIAYPAATVPQQRRKPSNEGDGEIEEDEVLCYVLGERKFETSTVYAE</sequence>
<proteinExistence type="predicted"/>
<comment type="caution">
    <text evidence="1">The sequence shown here is derived from an EMBL/GenBank/DDBJ whole genome shotgun (WGS) entry which is preliminary data.</text>
</comment>
<dbReference type="EMBL" id="CM026426">
    <property type="protein sequence ID" value="KAG0571972.1"/>
    <property type="molecule type" value="Genomic_DNA"/>
</dbReference>
<accession>A0A8T0HMF1</accession>
<organism evidence="1 2">
    <name type="scientific">Ceratodon purpureus</name>
    <name type="common">Fire moss</name>
    <name type="synonym">Dicranum purpureum</name>
    <dbReference type="NCBI Taxonomy" id="3225"/>
    <lineage>
        <taxon>Eukaryota</taxon>
        <taxon>Viridiplantae</taxon>
        <taxon>Streptophyta</taxon>
        <taxon>Embryophyta</taxon>
        <taxon>Bryophyta</taxon>
        <taxon>Bryophytina</taxon>
        <taxon>Bryopsida</taxon>
        <taxon>Dicranidae</taxon>
        <taxon>Pseudoditrichales</taxon>
        <taxon>Ditrichaceae</taxon>
        <taxon>Ceratodon</taxon>
    </lineage>
</organism>
<name>A0A8T0HMF1_CERPU</name>
<protein>
    <submittedName>
        <fullName evidence="1">Uncharacterized protein</fullName>
    </submittedName>
</protein>
<dbReference type="Proteomes" id="UP000822688">
    <property type="component" value="Chromosome V"/>
</dbReference>
<gene>
    <name evidence="1" type="ORF">KC19_VG057800</name>
</gene>
<evidence type="ECO:0000313" key="2">
    <source>
        <dbReference type="Proteomes" id="UP000822688"/>
    </source>
</evidence>
<keyword evidence="2" id="KW-1185">Reference proteome</keyword>
<reference evidence="1" key="1">
    <citation type="submission" date="2020-06" db="EMBL/GenBank/DDBJ databases">
        <title>WGS assembly of Ceratodon purpureus strain R40.</title>
        <authorList>
            <person name="Carey S.B."/>
            <person name="Jenkins J."/>
            <person name="Shu S."/>
            <person name="Lovell J.T."/>
            <person name="Sreedasyam A."/>
            <person name="Maumus F."/>
            <person name="Tiley G.P."/>
            <person name="Fernandez-Pozo N."/>
            <person name="Barry K."/>
            <person name="Chen C."/>
            <person name="Wang M."/>
            <person name="Lipzen A."/>
            <person name="Daum C."/>
            <person name="Saski C.A."/>
            <person name="Payton A.C."/>
            <person name="Mcbreen J.C."/>
            <person name="Conrad R.E."/>
            <person name="Kollar L.M."/>
            <person name="Olsson S."/>
            <person name="Huttunen S."/>
            <person name="Landis J.B."/>
            <person name="Wickett N.J."/>
            <person name="Johnson M.G."/>
            <person name="Rensing S.A."/>
            <person name="Grimwood J."/>
            <person name="Schmutz J."/>
            <person name="Mcdaniel S.F."/>
        </authorList>
    </citation>
    <scope>NUCLEOTIDE SEQUENCE</scope>
    <source>
        <strain evidence="1">R40</strain>
    </source>
</reference>